<dbReference type="PANTHER" id="PTHR43303:SF4">
    <property type="entry name" value="NADPH DEHYDROGENASE C23G7.10C-RELATED"/>
    <property type="match status" value="1"/>
</dbReference>
<dbReference type="InterPro" id="IPR001155">
    <property type="entry name" value="OxRdtase_FMN_N"/>
</dbReference>
<evidence type="ECO:0000256" key="2">
    <source>
        <dbReference type="ARBA" id="ARBA00022630"/>
    </source>
</evidence>
<dbReference type="GO" id="GO:0010181">
    <property type="term" value="F:FMN binding"/>
    <property type="evidence" value="ECO:0007669"/>
    <property type="project" value="InterPro"/>
</dbReference>
<evidence type="ECO:0000313" key="8">
    <source>
        <dbReference type="Proteomes" id="UP001220610"/>
    </source>
</evidence>
<dbReference type="EMBL" id="CP119311">
    <property type="protein sequence ID" value="WEK34545.1"/>
    <property type="molecule type" value="Genomic_DNA"/>
</dbReference>
<dbReference type="InterPro" id="IPR044152">
    <property type="entry name" value="YqjM-like"/>
</dbReference>
<gene>
    <name evidence="7" type="ORF">P0Y53_18825</name>
</gene>
<name>A0AAJ5WU75_9BACT</name>
<dbReference type="InterPro" id="IPR013785">
    <property type="entry name" value="Aldolase_TIM"/>
</dbReference>
<keyword evidence="3" id="KW-0288">FMN</keyword>
<evidence type="ECO:0000256" key="3">
    <source>
        <dbReference type="ARBA" id="ARBA00022643"/>
    </source>
</evidence>
<reference evidence="7" key="1">
    <citation type="submission" date="2023-03" db="EMBL/GenBank/DDBJ databases">
        <title>Andean soil-derived lignocellulolytic bacterial consortium as a source of novel taxa and putative plastic-active enzymes.</title>
        <authorList>
            <person name="Diaz-Garcia L."/>
            <person name="Chuvochina M."/>
            <person name="Feuerriegel G."/>
            <person name="Bunk B."/>
            <person name="Sproer C."/>
            <person name="Streit W.R."/>
            <person name="Rodriguez L.M."/>
            <person name="Overmann J."/>
            <person name="Jimenez D.J."/>
        </authorList>
    </citation>
    <scope>NUCLEOTIDE SEQUENCE</scope>
    <source>
        <strain evidence="7">MAG 7</strain>
    </source>
</reference>
<dbReference type="GO" id="GO:0003959">
    <property type="term" value="F:NADPH dehydrogenase activity"/>
    <property type="evidence" value="ECO:0007669"/>
    <property type="project" value="InterPro"/>
</dbReference>
<evidence type="ECO:0000256" key="5">
    <source>
        <dbReference type="ARBA" id="ARBA00023002"/>
    </source>
</evidence>
<evidence type="ECO:0000313" key="7">
    <source>
        <dbReference type="EMBL" id="WEK34545.1"/>
    </source>
</evidence>
<organism evidence="7 8">
    <name type="scientific">Candidatus Pseudobacter hemicellulosilyticus</name>
    <dbReference type="NCBI Taxonomy" id="3121375"/>
    <lineage>
        <taxon>Bacteria</taxon>
        <taxon>Pseudomonadati</taxon>
        <taxon>Bacteroidota</taxon>
        <taxon>Chitinophagia</taxon>
        <taxon>Chitinophagales</taxon>
        <taxon>Chitinophagaceae</taxon>
        <taxon>Pseudobacter</taxon>
    </lineage>
</organism>
<evidence type="ECO:0000256" key="4">
    <source>
        <dbReference type="ARBA" id="ARBA00022857"/>
    </source>
</evidence>
<sequence>MSTLLSPLSIGDTRFRNRIVISPMCQYSAVDGLANNWHLVHLGSRAVGGAGLIIQEATAVSPEGRISYQDLGLYNEAQVEQLKPIVAFIQAQGAKAGIQLAHAGRKASTDAPWKGNAQIPSTEPNGWTTVSASALPFRDGQEAPQALDAAGIQTVISDFVQATRRAKEVGYDVVEIHAAHGYLLHQFYSPLSNQRTDEYGGSFENRIRLVMDVVVAVKKEWGEDKPLFVRISATDWTPGGWTIEDSVKLAALLKEKGVHLIDTSTGGNVPRAVIPNNPGYQVEFAAAIRQQTGILTGAVGLITTPAQSEEILQKGEADMIFIARESLRDAYFPLHAAAALGDELDWPLQYERAKPRPVK</sequence>
<keyword evidence="4" id="KW-0521">NADP</keyword>
<evidence type="ECO:0000259" key="6">
    <source>
        <dbReference type="Pfam" id="PF00724"/>
    </source>
</evidence>
<evidence type="ECO:0000256" key="1">
    <source>
        <dbReference type="ARBA" id="ARBA00001917"/>
    </source>
</evidence>
<accession>A0AAJ5WU75</accession>
<keyword evidence="5" id="KW-0560">Oxidoreductase</keyword>
<dbReference type="Pfam" id="PF00724">
    <property type="entry name" value="Oxidored_FMN"/>
    <property type="match status" value="1"/>
</dbReference>
<protein>
    <submittedName>
        <fullName evidence="7">NADH:flavin oxidoreductase/NADH oxidase</fullName>
    </submittedName>
</protein>
<dbReference type="GO" id="GO:0050661">
    <property type="term" value="F:NADP binding"/>
    <property type="evidence" value="ECO:0007669"/>
    <property type="project" value="InterPro"/>
</dbReference>
<dbReference type="AlphaFoldDB" id="A0AAJ5WU75"/>
<proteinExistence type="predicted"/>
<dbReference type="Gene3D" id="3.20.20.70">
    <property type="entry name" value="Aldolase class I"/>
    <property type="match status" value="1"/>
</dbReference>
<comment type="cofactor">
    <cofactor evidence="1">
        <name>FMN</name>
        <dbReference type="ChEBI" id="CHEBI:58210"/>
    </cofactor>
</comment>
<keyword evidence="2" id="KW-0285">Flavoprotein</keyword>
<dbReference type="SUPFAM" id="SSF51395">
    <property type="entry name" value="FMN-linked oxidoreductases"/>
    <property type="match status" value="1"/>
</dbReference>
<dbReference type="CDD" id="cd02932">
    <property type="entry name" value="OYE_YqiM_FMN"/>
    <property type="match status" value="1"/>
</dbReference>
<feature type="domain" description="NADH:flavin oxidoreductase/NADH oxidase N-terminal" evidence="6">
    <location>
        <begin position="4"/>
        <end position="340"/>
    </location>
</feature>
<dbReference type="PANTHER" id="PTHR43303">
    <property type="entry name" value="NADPH DEHYDROGENASE C23G7.10C-RELATED"/>
    <property type="match status" value="1"/>
</dbReference>
<dbReference type="Proteomes" id="UP001220610">
    <property type="component" value="Chromosome"/>
</dbReference>